<accession>A0A3D8J8Z0</accession>
<proteinExistence type="inferred from homology"/>
<evidence type="ECO:0000256" key="8">
    <source>
        <dbReference type="ARBA" id="ARBA00022989"/>
    </source>
</evidence>
<feature type="transmembrane region" description="Helical" evidence="13">
    <location>
        <begin position="492"/>
        <end position="513"/>
    </location>
</feature>
<comment type="similarity">
    <text evidence="2 13">Belongs to the OXA1/ALB3/YidC family. Type 1 subfamily.</text>
</comment>
<evidence type="ECO:0000313" key="16">
    <source>
        <dbReference type="EMBL" id="RDU73898.1"/>
    </source>
</evidence>
<evidence type="ECO:0000256" key="13">
    <source>
        <dbReference type="HAMAP-Rule" id="MF_01810"/>
    </source>
</evidence>
<dbReference type="Pfam" id="PF02096">
    <property type="entry name" value="60KD_IMP"/>
    <property type="match status" value="1"/>
</dbReference>
<name>A0A3D8J8Z0_9HELI</name>
<evidence type="ECO:0000256" key="9">
    <source>
        <dbReference type="ARBA" id="ARBA00023136"/>
    </source>
</evidence>
<dbReference type="PANTHER" id="PTHR12428:SF65">
    <property type="entry name" value="CYTOCHROME C OXIDASE ASSEMBLY PROTEIN COX18, MITOCHONDRIAL"/>
    <property type="match status" value="1"/>
</dbReference>
<dbReference type="OrthoDB" id="9780552at2"/>
<dbReference type="InterPro" id="IPR028055">
    <property type="entry name" value="YidC/Oxa/ALB_C"/>
</dbReference>
<keyword evidence="8 13" id="KW-1133">Transmembrane helix</keyword>
<evidence type="ECO:0000256" key="10">
    <source>
        <dbReference type="ARBA" id="ARBA00023186"/>
    </source>
</evidence>
<feature type="domain" description="Membrane insertase YidC/Oxa/ALB C-terminal" evidence="14">
    <location>
        <begin position="348"/>
        <end position="527"/>
    </location>
</feature>
<sequence>MKDNSNLRVILAVAFSFLFIVLYSHFFVTPQQENKQLHSVEMQNKNNSAPDIKANNTSIVSVQNEADKIIATIDSKDFEIQIDSLGRIAQVYLKDKKYTTAPEIGFFDHFKVLFGLMPKPQPLEKLPLLNPQALKPLEVRFSNASINDEAFKVAYQASQSHLNIGKQPQIITLTQKLSQLEIKKIITFYENLSYDIKIEVSDPKEQYFITNGARPVTDKENYAFNGVILEKSDDKIEKIEDGDAKELKTFDEAKFVASVDRYYTTLFFAKEQKIYAMVDGEAKTKNPIPYLYAKGDLSFGGFIGPKDYQDLKSINPVLVDVVEYGLITFFAKPLFLLLEFLYQYLNNWGWAIIALTIIVKIILYPLSYKGMVSMQKLKDLTPKMKEIQEKYKGDAQKMQMHMMQLYKKHGANPMGGCFPLLIQIPIFYAIYRVLYNSVELKSADFIFWIHDLSVMDPFFVLPILMGVSMYIQQILTPNTFTDPMQAKIFRMLPVFFTFFLIFFPAGLVLYWTVNNILSIFQQLSINRMLDKKKQKEIQEHKKHEKN</sequence>
<protein>
    <recommendedName>
        <fullName evidence="3 13">Membrane protein insertase YidC</fullName>
    </recommendedName>
    <alternativeName>
        <fullName evidence="12 13">Foldase YidC</fullName>
    </alternativeName>
    <alternativeName>
        <fullName evidence="11 13">Membrane integrase YidC</fullName>
    </alternativeName>
    <alternativeName>
        <fullName evidence="13">Membrane protein YidC</fullName>
    </alternativeName>
</protein>
<evidence type="ECO:0000256" key="2">
    <source>
        <dbReference type="ARBA" id="ARBA00010527"/>
    </source>
</evidence>
<evidence type="ECO:0000256" key="11">
    <source>
        <dbReference type="ARBA" id="ARBA00033245"/>
    </source>
</evidence>
<dbReference type="InterPro" id="IPR019998">
    <property type="entry name" value="Membr_insert_YidC"/>
</dbReference>
<dbReference type="PRINTS" id="PR00701">
    <property type="entry name" value="60KDINNERMP"/>
</dbReference>
<dbReference type="PRINTS" id="PR01900">
    <property type="entry name" value="YIDCPROTEIN"/>
</dbReference>
<dbReference type="NCBIfam" id="NF002357">
    <property type="entry name" value="PRK01318.2-4"/>
    <property type="match status" value="1"/>
</dbReference>
<evidence type="ECO:0000256" key="6">
    <source>
        <dbReference type="ARBA" id="ARBA00022692"/>
    </source>
</evidence>
<evidence type="ECO:0000256" key="1">
    <source>
        <dbReference type="ARBA" id="ARBA00004429"/>
    </source>
</evidence>
<keyword evidence="9 13" id="KW-0472">Membrane</keyword>
<dbReference type="CDD" id="cd20070">
    <property type="entry name" value="5TM_YidC_Alb3"/>
    <property type="match status" value="1"/>
</dbReference>
<dbReference type="GO" id="GO:0005886">
    <property type="term" value="C:plasma membrane"/>
    <property type="evidence" value="ECO:0007669"/>
    <property type="project" value="UniProtKB-SubCell"/>
</dbReference>
<dbReference type="Proteomes" id="UP000256695">
    <property type="component" value="Unassembled WGS sequence"/>
</dbReference>
<evidence type="ECO:0000313" key="17">
    <source>
        <dbReference type="Proteomes" id="UP000256695"/>
    </source>
</evidence>
<dbReference type="InterPro" id="IPR028053">
    <property type="entry name" value="Membr_insert_YidC_N"/>
</dbReference>
<dbReference type="Gene3D" id="2.70.98.90">
    <property type="match status" value="1"/>
</dbReference>
<dbReference type="NCBIfam" id="TIGR03592">
    <property type="entry name" value="yidC_oxa1_cterm"/>
    <property type="match status" value="1"/>
</dbReference>
<feature type="transmembrane region" description="Helical" evidence="13">
    <location>
        <begin position="348"/>
        <end position="368"/>
    </location>
</feature>
<dbReference type="NCBIfam" id="TIGR03593">
    <property type="entry name" value="yidC_nterm"/>
    <property type="match status" value="1"/>
</dbReference>
<evidence type="ECO:0000256" key="12">
    <source>
        <dbReference type="ARBA" id="ARBA00033342"/>
    </source>
</evidence>
<keyword evidence="17" id="KW-1185">Reference proteome</keyword>
<dbReference type="HAMAP" id="MF_01810">
    <property type="entry name" value="YidC_type1"/>
    <property type="match status" value="1"/>
</dbReference>
<reference evidence="16 17" key="1">
    <citation type="submission" date="2018-04" db="EMBL/GenBank/DDBJ databases">
        <title>Novel Campyloabacter and Helicobacter Species and Strains.</title>
        <authorList>
            <person name="Mannion A.J."/>
            <person name="Shen Z."/>
            <person name="Fox J.G."/>
        </authorList>
    </citation>
    <scope>NUCLEOTIDE SEQUENCE [LARGE SCALE GENOMIC DNA]</scope>
    <source>
        <strain evidence="16 17">MIT 04-9362</strain>
    </source>
</reference>
<dbReference type="InterPro" id="IPR001708">
    <property type="entry name" value="YidC/ALB3/OXA1/COX18"/>
</dbReference>
<feature type="domain" description="Membrane insertase YidC N-terminal" evidence="15">
    <location>
        <begin position="146"/>
        <end position="336"/>
    </location>
</feature>
<gene>
    <name evidence="13" type="primary">yidC</name>
    <name evidence="16" type="ORF">CQA57_04330</name>
</gene>
<keyword evidence="5 13" id="KW-1003">Cell membrane</keyword>
<dbReference type="GO" id="GO:0015031">
    <property type="term" value="P:protein transport"/>
    <property type="evidence" value="ECO:0007669"/>
    <property type="project" value="UniProtKB-KW"/>
</dbReference>
<dbReference type="PANTHER" id="PTHR12428">
    <property type="entry name" value="OXA1"/>
    <property type="match status" value="1"/>
</dbReference>
<dbReference type="CDD" id="cd19960">
    <property type="entry name" value="YidC_peri"/>
    <property type="match status" value="1"/>
</dbReference>
<keyword evidence="4 13" id="KW-0813">Transport</keyword>
<feature type="transmembrane region" description="Helical" evidence="13">
    <location>
        <begin position="445"/>
        <end position="471"/>
    </location>
</feature>
<dbReference type="InterPro" id="IPR047196">
    <property type="entry name" value="YidC_ALB_C"/>
</dbReference>
<evidence type="ECO:0000256" key="4">
    <source>
        <dbReference type="ARBA" id="ARBA00022448"/>
    </source>
</evidence>
<evidence type="ECO:0000256" key="7">
    <source>
        <dbReference type="ARBA" id="ARBA00022927"/>
    </source>
</evidence>
<dbReference type="AlphaFoldDB" id="A0A3D8J8Z0"/>
<organism evidence="16 17">
    <name type="scientific">Helicobacter anseris</name>
    <dbReference type="NCBI Taxonomy" id="375926"/>
    <lineage>
        <taxon>Bacteria</taxon>
        <taxon>Pseudomonadati</taxon>
        <taxon>Campylobacterota</taxon>
        <taxon>Epsilonproteobacteria</taxon>
        <taxon>Campylobacterales</taxon>
        <taxon>Helicobacteraceae</taxon>
        <taxon>Helicobacter</taxon>
    </lineage>
</organism>
<dbReference type="Pfam" id="PF14849">
    <property type="entry name" value="YidC_periplas"/>
    <property type="match status" value="1"/>
</dbReference>
<keyword evidence="10 13" id="KW-0143">Chaperone</keyword>
<comment type="function">
    <text evidence="13">Required for the insertion and/or proper folding and/or complex formation of integral membrane proteins into the membrane. Involved in integration of membrane proteins that insert both dependently and independently of the Sec translocase complex, as well as at least some lipoproteins. Aids folding of multispanning membrane proteins.</text>
</comment>
<dbReference type="RefSeq" id="WP_115579006.1">
    <property type="nucleotide sequence ID" value="NZ_NXLX01000008.1"/>
</dbReference>
<dbReference type="EMBL" id="NXLX01000008">
    <property type="protein sequence ID" value="RDU73898.1"/>
    <property type="molecule type" value="Genomic_DNA"/>
</dbReference>
<dbReference type="GO" id="GO:0032977">
    <property type="term" value="F:membrane insertase activity"/>
    <property type="evidence" value="ECO:0007669"/>
    <property type="project" value="InterPro"/>
</dbReference>
<feature type="transmembrane region" description="Helical" evidence="13">
    <location>
        <begin position="410"/>
        <end position="433"/>
    </location>
</feature>
<evidence type="ECO:0000256" key="5">
    <source>
        <dbReference type="ARBA" id="ARBA00022475"/>
    </source>
</evidence>
<evidence type="ECO:0000259" key="14">
    <source>
        <dbReference type="Pfam" id="PF02096"/>
    </source>
</evidence>
<evidence type="ECO:0000259" key="15">
    <source>
        <dbReference type="Pfam" id="PF14849"/>
    </source>
</evidence>
<evidence type="ECO:0000256" key="3">
    <source>
        <dbReference type="ARBA" id="ARBA00015325"/>
    </source>
</evidence>
<keyword evidence="6 13" id="KW-0812">Transmembrane</keyword>
<keyword evidence="7 13" id="KW-0653">Protein transport</keyword>
<comment type="caution">
    <text evidence="16">The sequence shown here is derived from an EMBL/GenBank/DDBJ whole genome shotgun (WGS) entry which is preliminary data.</text>
</comment>
<dbReference type="GO" id="GO:0051205">
    <property type="term" value="P:protein insertion into membrane"/>
    <property type="evidence" value="ECO:0007669"/>
    <property type="project" value="TreeGrafter"/>
</dbReference>
<dbReference type="InterPro" id="IPR038221">
    <property type="entry name" value="YidC_periplasmic_sf"/>
</dbReference>
<comment type="subunit">
    <text evidence="13">Interacts with the Sec translocase complex via SecD. Specifically interacts with transmembrane segments of nascent integral membrane proteins during membrane integration.</text>
</comment>
<feature type="transmembrane region" description="Helical" evidence="13">
    <location>
        <begin position="6"/>
        <end position="28"/>
    </location>
</feature>
<comment type="subcellular location">
    <subcellularLocation>
        <location evidence="1">Cell inner membrane</location>
        <topology evidence="1">Multi-pass membrane protein</topology>
    </subcellularLocation>
    <subcellularLocation>
        <location evidence="13">Cell membrane</location>
        <topology evidence="13">Multi-pass membrane protein</topology>
    </subcellularLocation>
</comment>